<feature type="region of interest" description="Disordered" evidence="1">
    <location>
        <begin position="1"/>
        <end position="65"/>
    </location>
</feature>
<evidence type="ECO:0000313" key="2">
    <source>
        <dbReference type="EMBL" id="MFC6060564.1"/>
    </source>
</evidence>
<dbReference type="Proteomes" id="UP001596242">
    <property type="component" value="Unassembled WGS sequence"/>
</dbReference>
<accession>A0ABW1M9X6</accession>
<name>A0ABW1M9X6_9ACTN</name>
<reference evidence="3" key="1">
    <citation type="journal article" date="2019" name="Int. J. Syst. Evol. Microbiol.">
        <title>The Global Catalogue of Microorganisms (GCM) 10K type strain sequencing project: providing services to taxonomists for standard genome sequencing and annotation.</title>
        <authorList>
            <consortium name="The Broad Institute Genomics Platform"/>
            <consortium name="The Broad Institute Genome Sequencing Center for Infectious Disease"/>
            <person name="Wu L."/>
            <person name="Ma J."/>
        </authorList>
    </citation>
    <scope>NUCLEOTIDE SEQUENCE [LARGE SCALE GENOMIC DNA]</scope>
    <source>
        <strain evidence="3">JCM 12763</strain>
    </source>
</reference>
<organism evidence="2 3">
    <name type="scientific">Streptomyces pratens</name>
    <dbReference type="NCBI Taxonomy" id="887456"/>
    <lineage>
        <taxon>Bacteria</taxon>
        <taxon>Bacillati</taxon>
        <taxon>Actinomycetota</taxon>
        <taxon>Actinomycetes</taxon>
        <taxon>Kitasatosporales</taxon>
        <taxon>Streptomycetaceae</taxon>
        <taxon>Streptomyces</taxon>
    </lineage>
</organism>
<protein>
    <recommendedName>
        <fullName evidence="4">Transposase</fullName>
    </recommendedName>
</protein>
<evidence type="ECO:0000256" key="1">
    <source>
        <dbReference type="SAM" id="MobiDB-lite"/>
    </source>
</evidence>
<gene>
    <name evidence="2" type="ORF">ACFP50_35765</name>
</gene>
<evidence type="ECO:0000313" key="3">
    <source>
        <dbReference type="Proteomes" id="UP001596242"/>
    </source>
</evidence>
<dbReference type="RefSeq" id="WP_386406852.1">
    <property type="nucleotide sequence ID" value="NZ_JBHSPT010000133.1"/>
</dbReference>
<sequence length="65" mass="6937">MWQAVCTEAGRRGRVPTGKKELLLDDQAAAKLRQGASGQSPPHPLRSGLSYQALGDIGHDNTAPR</sequence>
<keyword evidence="3" id="KW-1185">Reference proteome</keyword>
<dbReference type="EMBL" id="JBHSPT010000133">
    <property type="protein sequence ID" value="MFC6060564.1"/>
    <property type="molecule type" value="Genomic_DNA"/>
</dbReference>
<proteinExistence type="predicted"/>
<evidence type="ECO:0008006" key="4">
    <source>
        <dbReference type="Google" id="ProtNLM"/>
    </source>
</evidence>
<comment type="caution">
    <text evidence="2">The sequence shown here is derived from an EMBL/GenBank/DDBJ whole genome shotgun (WGS) entry which is preliminary data.</text>
</comment>